<keyword evidence="2" id="KW-1185">Reference proteome</keyword>
<dbReference type="EMBL" id="OU015566">
    <property type="protein sequence ID" value="CAG5103214.1"/>
    <property type="molecule type" value="Genomic_DNA"/>
</dbReference>
<accession>A0ABN7SPW4</accession>
<sequence length="145" mass="16518">MRAVGLLPLLNAFTIEHGSSKGEFTIRGGDAAFDSIGGFLWADGRQFHLGDGSLEVYAEDTVSGRDEFGDYELLRWRAKAENEEEEILVEFFIRNYEKRDIIVFEQHFISGHDSQAVSEEDGMDTICTAFPMIRVPKLWFSKIDF</sequence>
<reference evidence="1 2" key="1">
    <citation type="submission" date="2021-04" db="EMBL/GenBank/DDBJ databases">
        <authorList>
            <person name="Bliznina A."/>
        </authorList>
    </citation>
    <scope>NUCLEOTIDE SEQUENCE [LARGE SCALE GENOMIC DNA]</scope>
</reference>
<evidence type="ECO:0000313" key="2">
    <source>
        <dbReference type="Proteomes" id="UP001158576"/>
    </source>
</evidence>
<proteinExistence type="predicted"/>
<evidence type="ECO:0000313" key="1">
    <source>
        <dbReference type="EMBL" id="CAG5103214.1"/>
    </source>
</evidence>
<protein>
    <submittedName>
        <fullName evidence="1">Oidioi.mRNA.OKI2018_I69.chr1.g669.t1.cds</fullName>
    </submittedName>
</protein>
<dbReference type="Proteomes" id="UP001158576">
    <property type="component" value="Chromosome 1"/>
</dbReference>
<organism evidence="1 2">
    <name type="scientific">Oikopleura dioica</name>
    <name type="common">Tunicate</name>
    <dbReference type="NCBI Taxonomy" id="34765"/>
    <lineage>
        <taxon>Eukaryota</taxon>
        <taxon>Metazoa</taxon>
        <taxon>Chordata</taxon>
        <taxon>Tunicata</taxon>
        <taxon>Appendicularia</taxon>
        <taxon>Copelata</taxon>
        <taxon>Oikopleuridae</taxon>
        <taxon>Oikopleura</taxon>
    </lineage>
</organism>
<name>A0ABN7SPW4_OIKDI</name>
<gene>
    <name evidence="1" type="ORF">OKIOD_LOCUS9434</name>
</gene>